<reference evidence="6 7" key="1">
    <citation type="submission" date="2019-03" db="EMBL/GenBank/DDBJ databases">
        <title>Genomic Encyclopedia of Type Strains, Phase IV (KMG-IV): sequencing the most valuable type-strain genomes for metagenomic binning, comparative biology and taxonomic classification.</title>
        <authorList>
            <person name="Goeker M."/>
        </authorList>
    </citation>
    <scope>NUCLEOTIDE SEQUENCE [LARGE SCALE GENOMIC DNA]</scope>
    <source>
        <strain evidence="6 7">DSM 23344</strain>
    </source>
</reference>
<dbReference type="SUPFAM" id="SSF55781">
    <property type="entry name" value="GAF domain-like"/>
    <property type="match status" value="1"/>
</dbReference>
<dbReference type="Pfam" id="PF00072">
    <property type="entry name" value="Response_reg"/>
    <property type="match status" value="1"/>
</dbReference>
<dbReference type="RefSeq" id="WP_117316393.1">
    <property type="nucleotide sequence ID" value="NZ_QQSW01000006.1"/>
</dbReference>
<dbReference type="Gene3D" id="3.40.50.2300">
    <property type="match status" value="1"/>
</dbReference>
<sequence length="721" mass="79629">MTANGVAAETRTRLLILDDDPMIGATIKRIAEFDGHSVVYTERASDFFQQVDDWDPHIIALDLIMPDMNGVEVMEHLVARGCRAALIVSSGVGDRVLDAARRSARENGLNVVGVLPKPFSAKTLRGMLQEAVRATPETRVARPDPVERINPTPTEADLRAAVNAGDIRVAYQPKARCRSGTLAGFEALARWDHPDHGNIPPDVFVPIAETSGLIDRLTLQVASQALRWLADLPGEVRTGDQNDPVLNRLQLSLNISARTLNNRALFDELAAICRKNRVPLDRVILELTETSAMEDAAVSLNTLTHLRLQGFSLSIDDFGTGYSSMIQLVRMPFSEIKIDKSFVMTAMNSSESRAVVRSVVDLGRSLGLETTAEGVEDEETMRYLKSLSCDIAQGYLISRPLFAEDIPAWYVERRAKLEARRIDALHRLNLLDTPPEERFDRITRLAADAFGVNSALISLVDKDRQWFKSRANFSAEGTPRKVAFCNRTIEGDGILVVEDATVDPFFRLNPLVTEDPQLRFYAGRPLFMDDGSKVGTLCLIDGKRREFGDADASMLDALGEMVEEELRGGLQTHLNHVTGLSDSAAFRYYAERALEIGDRFQLPIAMLGMELNLKTSEIENDELGSVRRRYNRLAQFAERHGHGAFLVGHYQAYKIGLLYISSTLPSAQTLCQNLRDDLAGHNSGLAPAEEPINAAVTVCDLADYLGAFTDPTVQAHRGDTA</sequence>
<name>A0A4R2L338_9GAMM</name>
<dbReference type="Gene3D" id="3.20.20.450">
    <property type="entry name" value="EAL domain"/>
    <property type="match status" value="1"/>
</dbReference>
<dbReference type="InterPro" id="IPR003018">
    <property type="entry name" value="GAF"/>
</dbReference>
<dbReference type="GO" id="GO:0071111">
    <property type="term" value="F:cyclic-guanylate-specific phosphodiesterase activity"/>
    <property type="evidence" value="ECO:0007669"/>
    <property type="project" value="InterPro"/>
</dbReference>
<accession>A0A4R2L338</accession>
<dbReference type="Proteomes" id="UP000294980">
    <property type="component" value="Unassembled WGS sequence"/>
</dbReference>
<dbReference type="InterPro" id="IPR001789">
    <property type="entry name" value="Sig_transdc_resp-reg_receiver"/>
</dbReference>
<dbReference type="InterPro" id="IPR029016">
    <property type="entry name" value="GAF-like_dom_sf"/>
</dbReference>
<evidence type="ECO:0000256" key="2">
    <source>
        <dbReference type="ARBA" id="ARBA00022777"/>
    </source>
</evidence>
<dbReference type="GO" id="GO:0016301">
    <property type="term" value="F:kinase activity"/>
    <property type="evidence" value="ECO:0007669"/>
    <property type="project" value="UniProtKB-KW"/>
</dbReference>
<evidence type="ECO:0000256" key="1">
    <source>
        <dbReference type="ARBA" id="ARBA00022679"/>
    </source>
</evidence>
<dbReference type="PROSITE" id="PS50110">
    <property type="entry name" value="RESPONSE_REGULATORY"/>
    <property type="match status" value="1"/>
</dbReference>
<keyword evidence="7" id="KW-1185">Reference proteome</keyword>
<dbReference type="CDD" id="cd01948">
    <property type="entry name" value="EAL"/>
    <property type="match status" value="1"/>
</dbReference>
<dbReference type="SUPFAM" id="SSF141868">
    <property type="entry name" value="EAL domain-like"/>
    <property type="match status" value="1"/>
</dbReference>
<dbReference type="Pfam" id="PF01590">
    <property type="entry name" value="GAF"/>
    <property type="match status" value="1"/>
</dbReference>
<proteinExistence type="predicted"/>
<dbReference type="PROSITE" id="PS50883">
    <property type="entry name" value="EAL"/>
    <property type="match status" value="1"/>
</dbReference>
<protein>
    <submittedName>
        <fullName evidence="6">EAL domain-containing protein (Putative c-di-GMP-specific phosphodiesterase class I)</fullName>
    </submittedName>
</protein>
<organism evidence="6 7">
    <name type="scientific">Chromatocurvus halotolerans</name>
    <dbReference type="NCBI Taxonomy" id="1132028"/>
    <lineage>
        <taxon>Bacteria</taxon>
        <taxon>Pseudomonadati</taxon>
        <taxon>Pseudomonadota</taxon>
        <taxon>Gammaproteobacteria</taxon>
        <taxon>Cellvibrionales</taxon>
        <taxon>Halieaceae</taxon>
        <taxon>Chromatocurvus</taxon>
    </lineage>
</organism>
<dbReference type="SMART" id="SM00052">
    <property type="entry name" value="EAL"/>
    <property type="match status" value="1"/>
</dbReference>
<dbReference type="PANTHER" id="PTHR33121:SF71">
    <property type="entry name" value="OXYGEN SENSOR PROTEIN DOSP"/>
    <property type="match status" value="1"/>
</dbReference>
<evidence type="ECO:0000313" key="7">
    <source>
        <dbReference type="Proteomes" id="UP000294980"/>
    </source>
</evidence>
<dbReference type="GO" id="GO:0000160">
    <property type="term" value="P:phosphorelay signal transduction system"/>
    <property type="evidence" value="ECO:0007669"/>
    <property type="project" value="InterPro"/>
</dbReference>
<keyword evidence="2" id="KW-0418">Kinase</keyword>
<feature type="modified residue" description="4-aspartylphosphate" evidence="3">
    <location>
        <position position="62"/>
    </location>
</feature>
<dbReference type="SUPFAM" id="SSF52172">
    <property type="entry name" value="CheY-like"/>
    <property type="match status" value="1"/>
</dbReference>
<dbReference type="Gene3D" id="3.30.450.40">
    <property type="match status" value="1"/>
</dbReference>
<evidence type="ECO:0000313" key="6">
    <source>
        <dbReference type="EMBL" id="TCO78339.1"/>
    </source>
</evidence>
<dbReference type="SMART" id="SM00448">
    <property type="entry name" value="REC"/>
    <property type="match status" value="1"/>
</dbReference>
<keyword evidence="3" id="KW-0597">Phosphoprotein</keyword>
<dbReference type="SMART" id="SM00065">
    <property type="entry name" value="GAF"/>
    <property type="match status" value="1"/>
</dbReference>
<dbReference type="PANTHER" id="PTHR33121">
    <property type="entry name" value="CYCLIC DI-GMP PHOSPHODIESTERASE PDEF"/>
    <property type="match status" value="1"/>
</dbReference>
<feature type="domain" description="EAL" evidence="5">
    <location>
        <begin position="151"/>
        <end position="414"/>
    </location>
</feature>
<feature type="domain" description="Response regulatory" evidence="4">
    <location>
        <begin position="13"/>
        <end position="132"/>
    </location>
</feature>
<keyword evidence="1" id="KW-0808">Transferase</keyword>
<comment type="caution">
    <text evidence="6">The sequence shown here is derived from an EMBL/GenBank/DDBJ whole genome shotgun (WGS) entry which is preliminary data.</text>
</comment>
<dbReference type="EMBL" id="SLWX01000001">
    <property type="protein sequence ID" value="TCO78339.1"/>
    <property type="molecule type" value="Genomic_DNA"/>
</dbReference>
<evidence type="ECO:0000256" key="3">
    <source>
        <dbReference type="PROSITE-ProRule" id="PRU00169"/>
    </source>
</evidence>
<evidence type="ECO:0000259" key="5">
    <source>
        <dbReference type="PROSITE" id="PS50883"/>
    </source>
</evidence>
<dbReference type="InterPro" id="IPR001633">
    <property type="entry name" value="EAL_dom"/>
</dbReference>
<dbReference type="InterPro" id="IPR050706">
    <property type="entry name" value="Cyclic-di-GMP_PDE-like"/>
</dbReference>
<dbReference type="InterPro" id="IPR011006">
    <property type="entry name" value="CheY-like_superfamily"/>
</dbReference>
<dbReference type="OrthoDB" id="9812358at2"/>
<dbReference type="InterPro" id="IPR035919">
    <property type="entry name" value="EAL_sf"/>
</dbReference>
<gene>
    <name evidence="6" type="ORF">EV688_101155</name>
</gene>
<dbReference type="AlphaFoldDB" id="A0A4R2L338"/>
<evidence type="ECO:0000259" key="4">
    <source>
        <dbReference type="PROSITE" id="PS50110"/>
    </source>
</evidence>
<dbReference type="Pfam" id="PF00563">
    <property type="entry name" value="EAL"/>
    <property type="match status" value="1"/>
</dbReference>